<dbReference type="AlphaFoldDB" id="A0A0G1B8N7"/>
<reference evidence="2 3" key="1">
    <citation type="journal article" date="2015" name="Nature">
        <title>rRNA introns, odd ribosomes, and small enigmatic genomes across a large radiation of phyla.</title>
        <authorList>
            <person name="Brown C.T."/>
            <person name="Hug L.A."/>
            <person name="Thomas B.C."/>
            <person name="Sharon I."/>
            <person name="Castelle C.J."/>
            <person name="Singh A."/>
            <person name="Wilkins M.J."/>
            <person name="Williams K.H."/>
            <person name="Banfield J.F."/>
        </authorList>
    </citation>
    <scope>NUCLEOTIDE SEQUENCE [LARGE SCALE GENOMIC DNA]</scope>
</reference>
<evidence type="ECO:0000313" key="2">
    <source>
        <dbReference type="EMBL" id="KKS42691.1"/>
    </source>
</evidence>
<gene>
    <name evidence="2" type="ORF">UV06_C0007G0021</name>
</gene>
<protein>
    <submittedName>
        <fullName evidence="2">Methyltransferase type 11</fullName>
    </submittedName>
</protein>
<keyword evidence="2" id="KW-0808">Transferase</keyword>
<name>A0A0G1B8N7_9BACT</name>
<dbReference type="Pfam" id="PF08241">
    <property type="entry name" value="Methyltransf_11"/>
    <property type="match status" value="1"/>
</dbReference>
<dbReference type="GO" id="GO:0008757">
    <property type="term" value="F:S-adenosylmethionine-dependent methyltransferase activity"/>
    <property type="evidence" value="ECO:0007669"/>
    <property type="project" value="InterPro"/>
</dbReference>
<keyword evidence="2" id="KW-0489">Methyltransferase</keyword>
<evidence type="ECO:0000259" key="1">
    <source>
        <dbReference type="Pfam" id="PF08241"/>
    </source>
</evidence>
<dbReference type="Proteomes" id="UP000033854">
    <property type="component" value="Unassembled WGS sequence"/>
</dbReference>
<dbReference type="SUPFAM" id="SSF53335">
    <property type="entry name" value="S-adenosyl-L-methionine-dependent methyltransferases"/>
    <property type="match status" value="1"/>
</dbReference>
<accession>A0A0G1B8N7</accession>
<comment type="caution">
    <text evidence="2">The sequence shown here is derived from an EMBL/GenBank/DDBJ whole genome shotgun (WGS) entry which is preliminary data.</text>
</comment>
<dbReference type="InterPro" id="IPR029063">
    <property type="entry name" value="SAM-dependent_MTases_sf"/>
</dbReference>
<organism evidence="2 3">
    <name type="scientific">Candidatus Collierbacteria bacterium GW2011_GWA2_42_17</name>
    <dbReference type="NCBI Taxonomy" id="1618378"/>
    <lineage>
        <taxon>Bacteria</taxon>
        <taxon>Candidatus Collieribacteriota</taxon>
    </lineage>
</organism>
<dbReference type="GO" id="GO:0032259">
    <property type="term" value="P:methylation"/>
    <property type="evidence" value="ECO:0007669"/>
    <property type="project" value="UniProtKB-KW"/>
</dbReference>
<dbReference type="Gene3D" id="3.40.50.150">
    <property type="entry name" value="Vaccinia Virus protein VP39"/>
    <property type="match status" value="1"/>
</dbReference>
<proteinExistence type="predicted"/>
<sequence length="204" mass="23206">MEKIYDGEYGEKVRPLPEKYMEIVEKWLRVTKEDQVLEMGCNQGTMLSWLKEHARNAFGVDINEDALFKAQNEGTVASDIAHLPFAKESFDKTISIHTLEHVPDLSSVFQEIDRVTKNGGLSLHFFPRPWTAIRGLDGALLDALKSTNNPIEAFKLARKYHVHILNPEKIKEFCKGTSLNVVEEKSFLVMEEGGMSWGVLLKKE</sequence>
<evidence type="ECO:0000313" key="3">
    <source>
        <dbReference type="Proteomes" id="UP000033854"/>
    </source>
</evidence>
<feature type="domain" description="Methyltransferase type 11" evidence="1">
    <location>
        <begin position="37"/>
        <end position="121"/>
    </location>
</feature>
<dbReference type="EMBL" id="LCDA01000007">
    <property type="protein sequence ID" value="KKS42691.1"/>
    <property type="molecule type" value="Genomic_DNA"/>
</dbReference>
<dbReference type="PANTHER" id="PTHR43861">
    <property type="entry name" value="TRANS-ACONITATE 2-METHYLTRANSFERASE-RELATED"/>
    <property type="match status" value="1"/>
</dbReference>
<dbReference type="InterPro" id="IPR013216">
    <property type="entry name" value="Methyltransf_11"/>
</dbReference>